<keyword evidence="3 6" id="KW-0285">Flavoprotein</keyword>
<keyword evidence="5 6" id="KW-0560">Oxidoreductase</keyword>
<comment type="cofactor">
    <cofactor evidence="1 6">
        <name>FAD</name>
        <dbReference type="ChEBI" id="CHEBI:57692"/>
    </cofactor>
</comment>
<gene>
    <name evidence="10" type="ORF">GCM10010994_35620</name>
</gene>
<dbReference type="AlphaFoldDB" id="A0A916UIB7"/>
<dbReference type="GO" id="GO:0003995">
    <property type="term" value="F:acyl-CoA dehydrogenase activity"/>
    <property type="evidence" value="ECO:0007669"/>
    <property type="project" value="TreeGrafter"/>
</dbReference>
<comment type="similarity">
    <text evidence="2 6">Belongs to the acyl-CoA dehydrogenase family.</text>
</comment>
<organism evidence="10 11">
    <name type="scientific">Chelatococcus reniformis</name>
    <dbReference type="NCBI Taxonomy" id="1494448"/>
    <lineage>
        <taxon>Bacteria</taxon>
        <taxon>Pseudomonadati</taxon>
        <taxon>Pseudomonadota</taxon>
        <taxon>Alphaproteobacteria</taxon>
        <taxon>Hyphomicrobiales</taxon>
        <taxon>Chelatococcaceae</taxon>
        <taxon>Chelatococcus</taxon>
    </lineage>
</organism>
<dbReference type="PANTHER" id="PTHR43884:SF20">
    <property type="entry name" value="ACYL-COA DEHYDROGENASE FADE28"/>
    <property type="match status" value="1"/>
</dbReference>
<evidence type="ECO:0000256" key="5">
    <source>
        <dbReference type="ARBA" id="ARBA00023002"/>
    </source>
</evidence>
<dbReference type="Proteomes" id="UP000637002">
    <property type="component" value="Unassembled WGS sequence"/>
</dbReference>
<evidence type="ECO:0000256" key="6">
    <source>
        <dbReference type="RuleBase" id="RU362125"/>
    </source>
</evidence>
<reference evidence="10" key="2">
    <citation type="submission" date="2020-09" db="EMBL/GenBank/DDBJ databases">
        <authorList>
            <person name="Sun Q."/>
            <person name="Zhou Y."/>
        </authorList>
    </citation>
    <scope>NUCLEOTIDE SEQUENCE</scope>
    <source>
        <strain evidence="10">CGMCC 1.12919</strain>
    </source>
</reference>
<dbReference type="PANTHER" id="PTHR43884">
    <property type="entry name" value="ACYL-COA DEHYDROGENASE"/>
    <property type="match status" value="1"/>
</dbReference>
<dbReference type="GO" id="GO:0050660">
    <property type="term" value="F:flavin adenine dinucleotide binding"/>
    <property type="evidence" value="ECO:0007669"/>
    <property type="project" value="InterPro"/>
</dbReference>
<name>A0A916UIB7_9HYPH</name>
<accession>A0A916UIB7</accession>
<feature type="domain" description="Acyl-CoA oxidase/dehydrogenase middle" evidence="8">
    <location>
        <begin position="122"/>
        <end position="203"/>
    </location>
</feature>
<evidence type="ECO:0000256" key="2">
    <source>
        <dbReference type="ARBA" id="ARBA00009347"/>
    </source>
</evidence>
<evidence type="ECO:0000313" key="10">
    <source>
        <dbReference type="EMBL" id="GGC74123.1"/>
    </source>
</evidence>
<keyword evidence="11" id="KW-1185">Reference proteome</keyword>
<dbReference type="CDD" id="cd00567">
    <property type="entry name" value="ACAD"/>
    <property type="match status" value="1"/>
</dbReference>
<comment type="caution">
    <text evidence="10">The sequence shown here is derived from an EMBL/GenBank/DDBJ whole genome shotgun (WGS) entry which is preliminary data.</text>
</comment>
<dbReference type="Gene3D" id="1.10.540.10">
    <property type="entry name" value="Acyl-CoA dehydrogenase/oxidase, N-terminal domain"/>
    <property type="match status" value="1"/>
</dbReference>
<dbReference type="RefSeq" id="WP_188610529.1">
    <property type="nucleotide sequence ID" value="NZ_BMGG01000006.1"/>
</dbReference>
<evidence type="ECO:0000259" key="9">
    <source>
        <dbReference type="Pfam" id="PF02771"/>
    </source>
</evidence>
<dbReference type="Gene3D" id="1.20.140.10">
    <property type="entry name" value="Butyryl-CoA Dehydrogenase, subunit A, domain 3"/>
    <property type="match status" value="1"/>
</dbReference>
<reference evidence="10" key="1">
    <citation type="journal article" date="2014" name="Int. J. Syst. Evol. Microbiol.">
        <title>Complete genome sequence of Corynebacterium casei LMG S-19264T (=DSM 44701T), isolated from a smear-ripened cheese.</title>
        <authorList>
            <consortium name="US DOE Joint Genome Institute (JGI-PGF)"/>
            <person name="Walter F."/>
            <person name="Albersmeier A."/>
            <person name="Kalinowski J."/>
            <person name="Ruckert C."/>
        </authorList>
    </citation>
    <scope>NUCLEOTIDE SEQUENCE</scope>
    <source>
        <strain evidence="10">CGMCC 1.12919</strain>
    </source>
</reference>
<dbReference type="Pfam" id="PF02771">
    <property type="entry name" value="Acyl-CoA_dh_N"/>
    <property type="match status" value="1"/>
</dbReference>
<evidence type="ECO:0000256" key="1">
    <source>
        <dbReference type="ARBA" id="ARBA00001974"/>
    </source>
</evidence>
<dbReference type="Gene3D" id="2.40.110.10">
    <property type="entry name" value="Butyryl-CoA Dehydrogenase, subunit A, domain 2"/>
    <property type="match status" value="1"/>
</dbReference>
<dbReference type="Pfam" id="PF02770">
    <property type="entry name" value="Acyl-CoA_dh_M"/>
    <property type="match status" value="1"/>
</dbReference>
<dbReference type="EMBL" id="BMGG01000006">
    <property type="protein sequence ID" value="GGC74123.1"/>
    <property type="molecule type" value="Genomic_DNA"/>
</dbReference>
<dbReference type="SUPFAM" id="SSF47203">
    <property type="entry name" value="Acyl-CoA dehydrogenase C-terminal domain-like"/>
    <property type="match status" value="1"/>
</dbReference>
<protein>
    <submittedName>
        <fullName evidence="10">Acyl-CoA dehydrogenase</fullName>
    </submittedName>
</protein>
<dbReference type="InterPro" id="IPR036250">
    <property type="entry name" value="AcylCo_DH-like_C"/>
</dbReference>
<sequence length="384" mass="40681">MDLTATEEQRLLRESAERFVRTAYSPDARRKAAGQPDGFSRAVWAEFAELGWLALPLPDAHGGLGGGAVEVGILAEAFGSGLITEPYLSTVVLGAGLVADLGTEQQRATVLPEVAAGRSLLAFAHSERQARFDLADIATRAARDGADWVLDGTKIAVLDAPSADHLIVSARMAGDRRTPEGIALFVVPRQTAGLSLTPYDRLGGGRAASVKLDGVRVPDVVRLGGSDDALPAIERTVDRALAALCSEAVGMMAALLEATAAYTKTREQFGKPLAFNQAVRHRLADMASAVEEGRSMALRAALFADAPHPERIRAISGAKIKIGRGARFVAEQAVQLHGGMGVTEELEIGAYLKRVITFEALFGDVDHHLRRHALASGRLSSRAA</sequence>
<feature type="domain" description="Acyl-CoA dehydrogenase/oxidase N-terminal" evidence="9">
    <location>
        <begin position="6"/>
        <end position="117"/>
    </location>
</feature>
<dbReference type="InterPro" id="IPR046373">
    <property type="entry name" value="Acyl-CoA_Oxase/DH_mid-dom_sf"/>
</dbReference>
<dbReference type="InterPro" id="IPR013786">
    <property type="entry name" value="AcylCoA_DH/ox_N"/>
</dbReference>
<proteinExistence type="inferred from homology"/>
<feature type="domain" description="Acyl-CoA dehydrogenase/oxidase C-terminal" evidence="7">
    <location>
        <begin position="241"/>
        <end position="368"/>
    </location>
</feature>
<keyword evidence="4 6" id="KW-0274">FAD</keyword>
<evidence type="ECO:0000259" key="8">
    <source>
        <dbReference type="Pfam" id="PF02770"/>
    </source>
</evidence>
<dbReference type="SUPFAM" id="SSF56645">
    <property type="entry name" value="Acyl-CoA dehydrogenase NM domain-like"/>
    <property type="match status" value="1"/>
</dbReference>
<evidence type="ECO:0000313" key="11">
    <source>
        <dbReference type="Proteomes" id="UP000637002"/>
    </source>
</evidence>
<dbReference type="InterPro" id="IPR009100">
    <property type="entry name" value="AcylCoA_DH/oxidase_NM_dom_sf"/>
</dbReference>
<dbReference type="Pfam" id="PF00441">
    <property type="entry name" value="Acyl-CoA_dh_1"/>
    <property type="match status" value="1"/>
</dbReference>
<dbReference type="InterPro" id="IPR037069">
    <property type="entry name" value="AcylCoA_DH/ox_N_sf"/>
</dbReference>
<dbReference type="InterPro" id="IPR006091">
    <property type="entry name" value="Acyl-CoA_Oxase/DH_mid-dom"/>
</dbReference>
<evidence type="ECO:0000259" key="7">
    <source>
        <dbReference type="Pfam" id="PF00441"/>
    </source>
</evidence>
<dbReference type="InterPro" id="IPR009075">
    <property type="entry name" value="AcylCo_DH/oxidase_C"/>
</dbReference>
<evidence type="ECO:0000256" key="4">
    <source>
        <dbReference type="ARBA" id="ARBA00022827"/>
    </source>
</evidence>
<evidence type="ECO:0000256" key="3">
    <source>
        <dbReference type="ARBA" id="ARBA00022630"/>
    </source>
</evidence>